<gene>
    <name evidence="2" type="ordered locus">MYPU_6160</name>
</gene>
<dbReference type="AlphaFoldDB" id="Q98PV3"/>
<protein>
    <submittedName>
        <fullName evidence="2">Uncharacterized protein</fullName>
    </submittedName>
</protein>
<dbReference type="KEGG" id="mpu:MYPU_6160"/>
<dbReference type="Proteomes" id="UP000000528">
    <property type="component" value="Chromosome"/>
</dbReference>
<keyword evidence="1" id="KW-0472">Membrane</keyword>
<feature type="transmembrane region" description="Helical" evidence="1">
    <location>
        <begin position="67"/>
        <end position="87"/>
    </location>
</feature>
<organism evidence="3">
    <name type="scientific">Mycoplasmopsis pulmonis (strain UAB CTIP)</name>
    <name type="common">Mycoplasma pulmonis</name>
    <dbReference type="NCBI Taxonomy" id="272635"/>
    <lineage>
        <taxon>Bacteria</taxon>
        <taxon>Bacillati</taxon>
        <taxon>Mycoplasmatota</taxon>
        <taxon>Mycoplasmoidales</taxon>
        <taxon>Metamycoplasmataceae</taxon>
        <taxon>Mycoplasmopsis</taxon>
    </lineage>
</organism>
<dbReference type="PIR" id="H90588">
    <property type="entry name" value="H90588"/>
</dbReference>
<accession>Q98PV3</accession>
<keyword evidence="3" id="KW-1185">Reference proteome</keyword>
<feature type="transmembrane region" description="Helical" evidence="1">
    <location>
        <begin position="136"/>
        <end position="154"/>
    </location>
</feature>
<keyword evidence="1" id="KW-0812">Transmembrane</keyword>
<feature type="transmembrane region" description="Helical" evidence="1">
    <location>
        <begin position="33"/>
        <end position="55"/>
    </location>
</feature>
<dbReference type="HOGENOM" id="CLU_1584681_0_0_14"/>
<reference evidence="2 3" key="1">
    <citation type="journal article" date="2001" name="Nucleic Acids Res.">
        <title>The complete genome sequence of the murine respiratory pathogen Mycoplasma pulmonis.</title>
        <authorList>
            <person name="Chambaud I."/>
            <person name="Heilig R."/>
            <person name="Ferris S."/>
            <person name="Barbe V."/>
            <person name="Samson D."/>
            <person name="Galisson F."/>
            <person name="Moszer I."/>
            <person name="Dybvig K."/>
            <person name="Wroblewski H."/>
            <person name="Viari A."/>
            <person name="Rocha E.P.C."/>
            <person name="Blanchard A."/>
        </authorList>
    </citation>
    <scope>NUCLEOTIDE SEQUENCE [LARGE SCALE GENOMIC DNA]</scope>
    <source>
        <strain evidence="2 3">UAB CTIP</strain>
    </source>
</reference>
<evidence type="ECO:0000313" key="3">
    <source>
        <dbReference type="Proteomes" id="UP000000528"/>
    </source>
</evidence>
<sequence>MKGKMSKKNKRISGQPKADFELILKKWDKLRKLIWVSSIVFFLAFLFLTTILVLSEKATTSITTKRLYTLVPTLLIPLIILHIGRFFKFQNLKVFNKLAIKKIALQNEHNKNTTHKTSEYNLALNHIRDGSKKSDLWFWLSLIPLVGMVTVFFFHKKADLVYNYARTI</sequence>
<evidence type="ECO:0000313" key="2">
    <source>
        <dbReference type="EMBL" id="CAC13789.1"/>
    </source>
</evidence>
<dbReference type="EMBL" id="AL445565">
    <property type="protein sequence ID" value="CAC13789.1"/>
    <property type="molecule type" value="Genomic_DNA"/>
</dbReference>
<proteinExistence type="predicted"/>
<name>Q98PV3_MYCPU</name>
<dbReference type="STRING" id="272635.gene:17577223"/>
<keyword evidence="1" id="KW-1133">Transmembrane helix</keyword>
<evidence type="ECO:0000256" key="1">
    <source>
        <dbReference type="SAM" id="Phobius"/>
    </source>
</evidence>